<proteinExistence type="predicted"/>
<protein>
    <submittedName>
        <fullName evidence="2">Uncharacterized protein</fullName>
    </submittedName>
</protein>
<dbReference type="RefSeq" id="WP_118926942.1">
    <property type="nucleotide sequence ID" value="NZ_QXGH01000024.1"/>
</dbReference>
<gene>
    <name evidence="2" type="ORF">D0Z08_19565</name>
</gene>
<comment type="caution">
    <text evidence="2">The sequence shown here is derived from an EMBL/GenBank/DDBJ whole genome shotgun (WGS) entry which is preliminary data.</text>
</comment>
<accession>A0A417XYI5</accession>
<organism evidence="2 3">
    <name type="scientific">Nocardioides immobilis</name>
    <dbReference type="NCBI Taxonomy" id="2049295"/>
    <lineage>
        <taxon>Bacteria</taxon>
        <taxon>Bacillati</taxon>
        <taxon>Actinomycetota</taxon>
        <taxon>Actinomycetes</taxon>
        <taxon>Propionibacteriales</taxon>
        <taxon>Nocardioidaceae</taxon>
        <taxon>Nocardioides</taxon>
    </lineage>
</organism>
<evidence type="ECO:0000256" key="1">
    <source>
        <dbReference type="SAM" id="Coils"/>
    </source>
</evidence>
<dbReference type="EMBL" id="QXGH01000024">
    <property type="protein sequence ID" value="RHW25427.1"/>
    <property type="molecule type" value="Genomic_DNA"/>
</dbReference>
<name>A0A417XYI5_9ACTN</name>
<evidence type="ECO:0000313" key="3">
    <source>
        <dbReference type="Proteomes" id="UP000283644"/>
    </source>
</evidence>
<evidence type="ECO:0000313" key="2">
    <source>
        <dbReference type="EMBL" id="RHW25427.1"/>
    </source>
</evidence>
<feature type="coiled-coil region" evidence="1">
    <location>
        <begin position="37"/>
        <end position="106"/>
    </location>
</feature>
<reference evidence="2 3" key="1">
    <citation type="submission" date="2018-09" db="EMBL/GenBank/DDBJ databases">
        <title>Genome sequencing of Nocardioides immobilis CCTCC AB 2017083 for comparison to Nocardioides silvaticus.</title>
        <authorList>
            <person name="Li C."/>
            <person name="Wang G."/>
        </authorList>
    </citation>
    <scope>NUCLEOTIDE SEQUENCE [LARGE SCALE GENOMIC DNA]</scope>
    <source>
        <strain evidence="2 3">CCTCC AB 2017083</strain>
    </source>
</reference>
<keyword evidence="3" id="KW-1185">Reference proteome</keyword>
<dbReference type="Proteomes" id="UP000283644">
    <property type="component" value="Unassembled WGS sequence"/>
</dbReference>
<keyword evidence="1" id="KW-0175">Coiled coil</keyword>
<dbReference type="AlphaFoldDB" id="A0A417XYI5"/>
<sequence length="225" mass="23791">MSARTSYDDVVSAAAAALADFGESRSAIGVQWQDGAARRAEVDLQRVADQMEALRSAVERQSQVHAQVDELCDLVARQVDEGDARIADAQELLDRCEEALRSADRIAGEVGSALSAGESGLARALALAGRAGAGTGSIVGVEALEARIRHGVGGRYQRQAGVMMAKAVGVELAWALGPELFSAGARVDLPQGWDSGIRDAVETAAPVVPAQISEVVRRFRDVWRR</sequence>